<evidence type="ECO:0000313" key="2">
    <source>
        <dbReference type="EMBL" id="DAF99858.1"/>
    </source>
</evidence>
<dbReference type="Pfam" id="PF00078">
    <property type="entry name" value="RVT_1"/>
    <property type="match status" value="1"/>
</dbReference>
<dbReference type="PANTHER" id="PTHR34047">
    <property type="entry name" value="NUCLEAR INTRON MATURASE 1, MITOCHONDRIAL-RELATED"/>
    <property type="match status" value="1"/>
</dbReference>
<name>A0A8S5UZQ3_9CAUD</name>
<dbReference type="CDD" id="cd01646">
    <property type="entry name" value="RT_Bac_retron_I"/>
    <property type="match status" value="1"/>
</dbReference>
<dbReference type="InterPro" id="IPR000477">
    <property type="entry name" value="RT_dom"/>
</dbReference>
<evidence type="ECO:0000259" key="1">
    <source>
        <dbReference type="PROSITE" id="PS50878"/>
    </source>
</evidence>
<dbReference type="InterPro" id="IPR051083">
    <property type="entry name" value="GrpII_Intron_Splice-Mob/Def"/>
</dbReference>
<dbReference type="EMBL" id="BK016174">
    <property type="protein sequence ID" value="DAF99858.1"/>
    <property type="molecule type" value="Genomic_DNA"/>
</dbReference>
<sequence>MKVKGVKEIFHHLHQYKYLWQTCTKRETIIKAWKKLRKGKTRRREVIRIEKDFEYYVGLMEETLLNTRPEGDPEKEFKPEKLKPRFIVEHGKARQIFAPRIWEQWVHHIIIQVLSPIVMKYAYKFSCGSMPKRGGVYGKKEIARVIKKKGFKYFVKLDIRHFFNSIELEVIIKELEVFVDDIWFIYLIRKVFENFPKGLPLGFYISQWLANFVLGRVDALISRFRPVCFVRYVDDFIIADNNKQFLHGLIKRISKCLGKLHLRLKSNYQVIRFIYEKKDGKKIGRGIDFMGYYFDRERVILRKRVLIRATRIARRLKKLTVIGLRQAQGMLARLGWFKHTQTKKAYLDYIQPNISIGSLKNIVRRNSRRMLRYENSVVRRTAWISAIAV</sequence>
<protein>
    <recommendedName>
        <fullName evidence="1">Reverse transcriptase domain-containing protein</fullName>
    </recommendedName>
</protein>
<accession>A0A8S5UZQ3</accession>
<dbReference type="SUPFAM" id="SSF56672">
    <property type="entry name" value="DNA/RNA polymerases"/>
    <property type="match status" value="1"/>
</dbReference>
<reference evidence="2" key="1">
    <citation type="journal article" date="2021" name="Proc. Natl. Acad. Sci. U.S.A.">
        <title>A Catalog of Tens of Thousands of Viruses from Human Metagenomes Reveals Hidden Associations with Chronic Diseases.</title>
        <authorList>
            <person name="Tisza M.J."/>
            <person name="Buck C.B."/>
        </authorList>
    </citation>
    <scope>NUCLEOTIDE SEQUENCE</scope>
    <source>
        <strain evidence="2">CtJT77</strain>
    </source>
</reference>
<proteinExistence type="predicted"/>
<dbReference type="InterPro" id="IPR043502">
    <property type="entry name" value="DNA/RNA_pol_sf"/>
</dbReference>
<organism evidence="2">
    <name type="scientific">Siphoviridae sp. ctJT77</name>
    <dbReference type="NCBI Taxonomy" id="2825432"/>
    <lineage>
        <taxon>Viruses</taxon>
        <taxon>Duplodnaviria</taxon>
        <taxon>Heunggongvirae</taxon>
        <taxon>Uroviricota</taxon>
        <taxon>Caudoviricetes</taxon>
    </lineage>
</organism>
<dbReference type="PROSITE" id="PS50878">
    <property type="entry name" value="RT_POL"/>
    <property type="match status" value="1"/>
</dbReference>
<dbReference type="PANTHER" id="PTHR34047:SF8">
    <property type="entry name" value="PROTEIN YKFC"/>
    <property type="match status" value="1"/>
</dbReference>
<feature type="domain" description="Reverse transcriptase" evidence="1">
    <location>
        <begin position="1"/>
        <end position="294"/>
    </location>
</feature>